<dbReference type="SUPFAM" id="SSF56112">
    <property type="entry name" value="Protein kinase-like (PK-like)"/>
    <property type="match status" value="1"/>
</dbReference>
<proteinExistence type="predicted"/>
<dbReference type="Pfam" id="PF01636">
    <property type="entry name" value="APH"/>
    <property type="match status" value="1"/>
</dbReference>
<dbReference type="KEGG" id="stui:GCM10017668_53150"/>
<dbReference type="InterPro" id="IPR002575">
    <property type="entry name" value="Aminoglycoside_PTrfase"/>
</dbReference>
<dbReference type="Proteomes" id="UP000516373">
    <property type="component" value="Chromosome"/>
</dbReference>
<gene>
    <name evidence="2" type="ORF">GCM10017668_53150</name>
</gene>
<evidence type="ECO:0000259" key="1">
    <source>
        <dbReference type="Pfam" id="PF01636"/>
    </source>
</evidence>
<accession>A0A7G1NM82</accession>
<sequence length="297" mass="32730">MPEGDVTLRTAELRYGPFDCGTTKPYSRTQRAADGGSLLKVYVGIDPQGRRRREVQTVRRAAHWGLSVPEVLATGRCDAGSWSVFRVLPGVPCSVRTGQAVEEYIGHILGLAERLHRSSPGLAPGSGWTDEGGHPALQHHLLLNQLSPRCRLRPWWAALAEALQPLQSHPVVHLHGDLKPEHLLVADHQLSVVDWEASARGPAVVDFADVVFHLVRDLLYAGVKPGRVPIDLMIRLPFCGPVLAWRLLLWLDRRRPQDIDLIAVRDIHRLAAEDQAPAAYASLTRTVSALRAAGVPR</sequence>
<evidence type="ECO:0000313" key="2">
    <source>
        <dbReference type="EMBL" id="BCL23472.1"/>
    </source>
</evidence>
<dbReference type="Gene3D" id="3.90.1200.10">
    <property type="match status" value="1"/>
</dbReference>
<name>A0A7G1NM82_9ACTN</name>
<reference evidence="2 3" key="1">
    <citation type="journal article" date="2014" name="Int. J. Syst. Evol. Microbiol.">
        <title>Complete genome sequence of Corynebacterium casei LMG S-19264T (=DSM 44701T), isolated from a smear-ripened cheese.</title>
        <authorList>
            <consortium name="US DOE Joint Genome Institute (JGI-PGF)"/>
            <person name="Walter F."/>
            <person name="Albersmeier A."/>
            <person name="Kalinowski J."/>
            <person name="Ruckert C."/>
        </authorList>
    </citation>
    <scope>NUCLEOTIDE SEQUENCE [LARGE SCALE GENOMIC DNA]</scope>
    <source>
        <strain evidence="2 3">JCM 4255</strain>
    </source>
</reference>
<dbReference type="EMBL" id="AP023439">
    <property type="protein sequence ID" value="BCL23472.1"/>
    <property type="molecule type" value="Genomic_DNA"/>
</dbReference>
<protein>
    <recommendedName>
        <fullName evidence="1">Aminoglycoside phosphotransferase domain-containing protein</fullName>
    </recommendedName>
</protein>
<feature type="domain" description="Aminoglycoside phosphotransferase" evidence="1">
    <location>
        <begin position="44"/>
        <end position="216"/>
    </location>
</feature>
<dbReference type="InterPro" id="IPR011009">
    <property type="entry name" value="Kinase-like_dom_sf"/>
</dbReference>
<dbReference type="AlphaFoldDB" id="A0A7G1NM82"/>
<organism evidence="2 3">
    <name type="scientific">Streptomyces tuirus</name>
    <dbReference type="NCBI Taxonomy" id="68278"/>
    <lineage>
        <taxon>Bacteria</taxon>
        <taxon>Bacillati</taxon>
        <taxon>Actinomycetota</taxon>
        <taxon>Actinomycetes</taxon>
        <taxon>Kitasatosporales</taxon>
        <taxon>Streptomycetaceae</taxon>
        <taxon>Streptomyces</taxon>
    </lineage>
</organism>
<evidence type="ECO:0000313" key="3">
    <source>
        <dbReference type="Proteomes" id="UP000516373"/>
    </source>
</evidence>